<sequence>MSVMSTLARAQAVAAGRAQPLATVRHRWLSQRPMVLVPLTTAGEVGAPLGALVGTDRDAPRLLVVPQPRDRDLRAAFLAELAGVVLPYLTSYEDEVAGEPGRETDPQTGKKVAVERELCVDAPQLVVPNPAGAEYVRLLGRATRFRRTAEEDPAEPYPAPSQVPLLGRWFTHYGERARTPGSALLVSATELLTRHWATGQSNLEDQHLGALLAWIDPPPGSTGPVAAARAQTGRGPDGLLLSPPAGPATDPVFDNRVLAPAMSAYDAARTAGHDPSAAAGRVRALLESQLRPAWDDVWRALDLLRALPAGGHVEDRWKRDRWSYTGHRDRVRAGEPPQPRRDDAVAAAQKLAGRETAQARLEAGEALDDPLVMAERRLVGEAFAGPVTESVLEYSPPPRPRPRPLVTVATDDRPHLEEGVRVYRALPEGRCQEAEFLGSPRPGLLCLRVLNGMGRGKEPDPGTVPQPGDATCWTLFEHAPRGGAELPDAEATPWTHGGPPTAFSSGVPAAADPADDVTVEDYL</sequence>
<evidence type="ECO:0000313" key="3">
    <source>
        <dbReference type="Proteomes" id="UP001156398"/>
    </source>
</evidence>
<dbReference type="Proteomes" id="UP001156398">
    <property type="component" value="Unassembled WGS sequence"/>
</dbReference>
<evidence type="ECO:0000313" key="2">
    <source>
        <dbReference type="EMBL" id="MDI5967202.1"/>
    </source>
</evidence>
<dbReference type="RefSeq" id="WP_271325096.1">
    <property type="nucleotide sequence ID" value="NZ_JAAGKO020000077.1"/>
</dbReference>
<reference evidence="2 3" key="1">
    <citation type="submission" date="2023-05" db="EMBL/GenBank/DDBJ databases">
        <title>Streptantibioticus silvisoli sp. nov., acidotolerant actinomycetes 1 from pine litter.</title>
        <authorList>
            <person name="Swiecimska M."/>
            <person name="Golinska P."/>
            <person name="Sangal V."/>
            <person name="Wachnowicz B."/>
            <person name="Goodfellow M."/>
        </authorList>
    </citation>
    <scope>NUCLEOTIDE SEQUENCE [LARGE SCALE GENOMIC DNA]</scope>
    <source>
        <strain evidence="2 3">SL54</strain>
    </source>
</reference>
<organism evidence="2 3">
    <name type="scientific">Streptantibioticus silvisoli</name>
    <dbReference type="NCBI Taxonomy" id="2705255"/>
    <lineage>
        <taxon>Bacteria</taxon>
        <taxon>Bacillati</taxon>
        <taxon>Actinomycetota</taxon>
        <taxon>Actinomycetes</taxon>
        <taxon>Kitasatosporales</taxon>
        <taxon>Streptomycetaceae</taxon>
        <taxon>Streptantibioticus</taxon>
    </lineage>
</organism>
<evidence type="ECO:0000256" key="1">
    <source>
        <dbReference type="SAM" id="MobiDB-lite"/>
    </source>
</evidence>
<keyword evidence="3" id="KW-1185">Reference proteome</keyword>
<comment type="caution">
    <text evidence="2">The sequence shown here is derived from an EMBL/GenBank/DDBJ whole genome shotgun (WGS) entry which is preliminary data.</text>
</comment>
<accession>A0ABT6WAA5</accession>
<gene>
    <name evidence="2" type="ORF">POF43_031515</name>
</gene>
<dbReference type="EMBL" id="JAAGKO020000077">
    <property type="protein sequence ID" value="MDI5967202.1"/>
    <property type="molecule type" value="Genomic_DNA"/>
</dbReference>
<proteinExistence type="predicted"/>
<protein>
    <submittedName>
        <fullName evidence="2">Uncharacterized protein</fullName>
    </submittedName>
</protein>
<feature type="compositionally biased region" description="Acidic residues" evidence="1">
    <location>
        <begin position="513"/>
        <end position="523"/>
    </location>
</feature>
<feature type="region of interest" description="Disordered" evidence="1">
    <location>
        <begin position="482"/>
        <end position="523"/>
    </location>
</feature>
<name>A0ABT6WAA5_9ACTN</name>